<dbReference type="RefSeq" id="WP_224443666.1">
    <property type="nucleotide sequence ID" value="NZ_JAJBAO010000003.1"/>
</dbReference>
<sequence length="65" mass="7449">MKIRQRYECGADKIAIQYSIDEKGMISSLKEVNWDSSTEAGEILLPRIEVTDNCFNKIINNPKMV</sequence>
<proteinExistence type="predicted"/>
<evidence type="ECO:0000313" key="1">
    <source>
        <dbReference type="EMBL" id="MDF4194845.1"/>
    </source>
</evidence>
<comment type="caution">
    <text evidence="1">The sequence shown here is derived from an EMBL/GenBank/DDBJ whole genome shotgun (WGS) entry which is preliminary data.</text>
</comment>
<name>A0AAP3YGA6_BACAM</name>
<dbReference type="EMBL" id="JARKHX010000004">
    <property type="protein sequence ID" value="MDF4194845.1"/>
    <property type="molecule type" value="Genomic_DNA"/>
</dbReference>
<evidence type="ECO:0000313" key="2">
    <source>
        <dbReference type="Proteomes" id="UP001222377"/>
    </source>
</evidence>
<accession>A0AAP3YGA6</accession>
<reference evidence="1" key="1">
    <citation type="submission" date="2023-02" db="EMBL/GenBank/DDBJ databases">
        <title>Draft Whole-Genome Sequences of Bacillus Strains of Potential Probiotic for Poultry.</title>
        <authorList>
            <person name="Ma L.M."/>
            <person name="Lopez-Guerra N."/>
            <person name="Zhang G."/>
        </authorList>
    </citation>
    <scope>NUCLEOTIDE SEQUENCE</scope>
    <source>
        <strain evidence="1">OSU1013-24</strain>
    </source>
</reference>
<organism evidence="1 2">
    <name type="scientific">Bacillus amyloliquefaciens</name>
    <name type="common">Bacillus velezensis</name>
    <dbReference type="NCBI Taxonomy" id="1390"/>
    <lineage>
        <taxon>Bacteria</taxon>
        <taxon>Bacillati</taxon>
        <taxon>Bacillota</taxon>
        <taxon>Bacilli</taxon>
        <taxon>Bacillales</taxon>
        <taxon>Bacillaceae</taxon>
        <taxon>Bacillus</taxon>
        <taxon>Bacillus amyloliquefaciens group</taxon>
    </lineage>
</organism>
<protein>
    <submittedName>
        <fullName evidence="1">Uncharacterized protein</fullName>
    </submittedName>
</protein>
<gene>
    <name evidence="1" type="ORF">PV946_13885</name>
</gene>
<dbReference type="Proteomes" id="UP001222377">
    <property type="component" value="Unassembled WGS sequence"/>
</dbReference>
<dbReference type="AlphaFoldDB" id="A0AAP3YGA6"/>